<evidence type="ECO:0000256" key="1">
    <source>
        <dbReference type="SAM" id="SignalP"/>
    </source>
</evidence>
<feature type="domain" description="Pyrroloquinoline quinone-dependent pyranose dehydrogenase beta-propeller" evidence="2">
    <location>
        <begin position="37"/>
        <end position="421"/>
    </location>
</feature>
<evidence type="ECO:0000259" key="2">
    <source>
        <dbReference type="Pfam" id="PF22807"/>
    </source>
</evidence>
<sequence>MKATALTAAGLTAYAASAVLAQGSCPITLKPAYPQPVVGTGYTTRLIASSLNRPRSLLFDASGKMLVLEGRSGIRRLGFTDHGSTCVEVTENNVVIADTSLTHGIALSNDGKTLFASSATQVFAWAYDPATGKISGNKKVVINGMGSSGHTTRTLLMSQKSPGTLIVSYGSNGNLDEAALNAQSGVSQIRAFDMRTLPAQPINYATGGRRLGWGLRNSVGVAEEPTTGGIYSVENSADQMTRDGVDIHQNNPGEELNFHGTANRTTDGGNHGYPTCFALWDTNVPKVGSMTTGSQFVMKTDGSVTDAKCNSDYVAPRLTFPAHTAPLDVIFTPDGKTAYVSLHGSWNRDERVGYKLSSIAFANGQPVAAKNSKTALNDVLSNPSLSACPDNCFRPVGLAIDKQNRLFMTSDSTGDIWVLKRGDFTALGGGGNQVTSSASRGNIAEDSSTVAQGSAPSSVSTGAAATLVRGGGGGSTSAVVVGAVVAAASLVFTSLMI</sequence>
<evidence type="ECO:0000313" key="4">
    <source>
        <dbReference type="Proteomes" id="UP000070501"/>
    </source>
</evidence>
<dbReference type="InterPro" id="IPR011042">
    <property type="entry name" value="6-blade_b-propeller_TolB-like"/>
</dbReference>
<dbReference type="InterPro" id="IPR054539">
    <property type="entry name" value="Beta-prop_PDH"/>
</dbReference>
<dbReference type="Pfam" id="PF22807">
    <property type="entry name" value="TrAA12"/>
    <property type="match status" value="1"/>
</dbReference>
<reference evidence="4" key="1">
    <citation type="submission" date="2016-02" db="EMBL/GenBank/DDBJ databases">
        <title>Draft genome sequence of Microdochium bolleyi, a fungal endophyte of beachgrass.</title>
        <authorList>
            <consortium name="DOE Joint Genome Institute"/>
            <person name="David A.S."/>
            <person name="May G."/>
            <person name="Haridas S."/>
            <person name="Lim J."/>
            <person name="Wang M."/>
            <person name="Labutti K."/>
            <person name="Lipzen A."/>
            <person name="Barry K."/>
            <person name="Grigoriev I.V."/>
        </authorList>
    </citation>
    <scope>NUCLEOTIDE SEQUENCE [LARGE SCALE GENOMIC DNA]</scope>
    <source>
        <strain evidence="4">J235TASD1</strain>
    </source>
</reference>
<dbReference type="EMBL" id="KQ964245">
    <property type="protein sequence ID" value="KXJ96754.1"/>
    <property type="molecule type" value="Genomic_DNA"/>
</dbReference>
<keyword evidence="1" id="KW-0732">Signal</keyword>
<accession>A0A136JHX9</accession>
<dbReference type="SUPFAM" id="SSF50952">
    <property type="entry name" value="Soluble quinoprotein glucose dehydrogenase"/>
    <property type="match status" value="1"/>
</dbReference>
<dbReference type="InParanoid" id="A0A136JHX9"/>
<protein>
    <recommendedName>
        <fullName evidence="2">Pyrroloquinoline quinone-dependent pyranose dehydrogenase beta-propeller domain-containing protein</fullName>
    </recommendedName>
</protein>
<dbReference type="InterPro" id="IPR011041">
    <property type="entry name" value="Quinoprot_gluc/sorb_DH_b-prop"/>
</dbReference>
<gene>
    <name evidence="3" type="ORF">Micbo1qcDRAFT_229576</name>
</gene>
<keyword evidence="4" id="KW-1185">Reference proteome</keyword>
<feature type="chain" id="PRO_5007293786" description="Pyrroloquinoline quinone-dependent pyranose dehydrogenase beta-propeller domain-containing protein" evidence="1">
    <location>
        <begin position="22"/>
        <end position="497"/>
    </location>
</feature>
<proteinExistence type="predicted"/>
<organism evidence="3 4">
    <name type="scientific">Microdochium bolleyi</name>
    <dbReference type="NCBI Taxonomy" id="196109"/>
    <lineage>
        <taxon>Eukaryota</taxon>
        <taxon>Fungi</taxon>
        <taxon>Dikarya</taxon>
        <taxon>Ascomycota</taxon>
        <taxon>Pezizomycotina</taxon>
        <taxon>Sordariomycetes</taxon>
        <taxon>Xylariomycetidae</taxon>
        <taxon>Xylariales</taxon>
        <taxon>Microdochiaceae</taxon>
        <taxon>Microdochium</taxon>
    </lineage>
</organism>
<evidence type="ECO:0000313" key="3">
    <source>
        <dbReference type="EMBL" id="KXJ96754.1"/>
    </source>
</evidence>
<feature type="signal peptide" evidence="1">
    <location>
        <begin position="1"/>
        <end position="21"/>
    </location>
</feature>
<dbReference type="AlphaFoldDB" id="A0A136JHX9"/>
<dbReference type="Gene3D" id="2.120.10.30">
    <property type="entry name" value="TolB, C-terminal domain"/>
    <property type="match status" value="1"/>
</dbReference>
<name>A0A136JHX9_9PEZI</name>
<dbReference type="STRING" id="196109.A0A136JHX9"/>
<dbReference type="Proteomes" id="UP000070501">
    <property type="component" value="Unassembled WGS sequence"/>
</dbReference>
<dbReference type="OrthoDB" id="507128at2759"/>